<sequence>MKLLSAMLVLCVVALCMAKPQSKSSRGCQYILGRCYKECEEGTHSYTTGCGPLTPEPTCDEPSPVAGKGLICDYSACYCDSPTVRDTTSGKCVTLDKCPKKKECN</sequence>
<dbReference type="AlphaFoldDB" id="A0A9J7DSS4"/>
<dbReference type="Gene3D" id="2.10.25.10">
    <property type="entry name" value="Laminin"/>
    <property type="match status" value="1"/>
</dbReference>
<protein>
    <submittedName>
        <fullName evidence="3">Uncharacterized protein LOC111348824 isoform X1</fullName>
    </submittedName>
</protein>
<dbReference type="SUPFAM" id="SSF57567">
    <property type="entry name" value="Serine protease inhibitors"/>
    <property type="match status" value="1"/>
</dbReference>
<feature type="signal peptide" evidence="1">
    <location>
        <begin position="1"/>
        <end position="18"/>
    </location>
</feature>
<feature type="chain" id="PRO_5039926464" evidence="1">
    <location>
        <begin position="19"/>
        <end position="105"/>
    </location>
</feature>
<keyword evidence="2" id="KW-1185">Reference proteome</keyword>
<evidence type="ECO:0000256" key="1">
    <source>
        <dbReference type="SAM" id="SignalP"/>
    </source>
</evidence>
<evidence type="ECO:0000313" key="2">
    <source>
        <dbReference type="Proteomes" id="UP000301870"/>
    </source>
</evidence>
<dbReference type="RefSeq" id="XP_022815492.1">
    <property type="nucleotide sequence ID" value="XM_022959724.1"/>
</dbReference>
<reference evidence="3" key="1">
    <citation type="submission" date="2025-08" db="UniProtKB">
        <authorList>
            <consortium name="RefSeq"/>
        </authorList>
    </citation>
    <scope>IDENTIFICATION</scope>
    <source>
        <strain evidence="3">Ishihara</strain>
        <tissue evidence="3">Whole body</tissue>
    </source>
</reference>
<dbReference type="KEGG" id="sliu:111348824"/>
<name>A0A9J7DSS4_SPOLT</name>
<dbReference type="GeneID" id="111348824"/>
<dbReference type="Proteomes" id="UP000301870">
    <property type="component" value="Chromosome 8"/>
</dbReference>
<organism evidence="2 3">
    <name type="scientific">Spodoptera litura</name>
    <name type="common">Asian cotton leafworm</name>
    <dbReference type="NCBI Taxonomy" id="69820"/>
    <lineage>
        <taxon>Eukaryota</taxon>
        <taxon>Metazoa</taxon>
        <taxon>Ecdysozoa</taxon>
        <taxon>Arthropoda</taxon>
        <taxon>Hexapoda</taxon>
        <taxon>Insecta</taxon>
        <taxon>Pterygota</taxon>
        <taxon>Neoptera</taxon>
        <taxon>Endopterygota</taxon>
        <taxon>Lepidoptera</taxon>
        <taxon>Glossata</taxon>
        <taxon>Ditrysia</taxon>
        <taxon>Noctuoidea</taxon>
        <taxon>Noctuidae</taxon>
        <taxon>Amphipyrinae</taxon>
        <taxon>Spodoptera</taxon>
    </lineage>
</organism>
<keyword evidence="1" id="KW-0732">Signal</keyword>
<evidence type="ECO:0000313" key="3">
    <source>
        <dbReference type="RefSeq" id="XP_022815492.1"/>
    </source>
</evidence>
<dbReference type="InterPro" id="IPR036084">
    <property type="entry name" value="Ser_inhib-like_sf"/>
</dbReference>
<proteinExistence type="predicted"/>
<gene>
    <name evidence="3" type="primary">LOC111348824</name>
</gene>
<accession>A0A9J7DSS4</accession>
<dbReference type="OrthoDB" id="8113025at2759"/>